<dbReference type="GO" id="GO:0001216">
    <property type="term" value="F:DNA-binding transcription activator activity"/>
    <property type="evidence" value="ECO:0007669"/>
    <property type="project" value="InterPro"/>
</dbReference>
<evidence type="ECO:0000256" key="11">
    <source>
        <dbReference type="ARBA" id="ARBA00023163"/>
    </source>
</evidence>
<dbReference type="GO" id="GO:0005524">
    <property type="term" value="F:ATP binding"/>
    <property type="evidence" value="ECO:0007669"/>
    <property type="project" value="UniProtKB-KW"/>
</dbReference>
<dbReference type="InterPro" id="IPR003439">
    <property type="entry name" value="ABC_transporter-like_ATP-bd"/>
</dbReference>
<dbReference type="NCBIfam" id="TIGR00741">
    <property type="entry name" value="yfiA"/>
    <property type="match status" value="1"/>
</dbReference>
<feature type="compositionally biased region" description="Low complexity" evidence="12">
    <location>
        <begin position="1108"/>
        <end position="1120"/>
    </location>
</feature>
<dbReference type="NCBIfam" id="NF004127">
    <property type="entry name" value="PRK05617.1"/>
    <property type="match status" value="1"/>
</dbReference>
<dbReference type="Pfam" id="PF02482">
    <property type="entry name" value="Ribosomal_S30AE"/>
    <property type="match status" value="1"/>
</dbReference>
<dbReference type="GO" id="GO:0006352">
    <property type="term" value="P:DNA-templated transcription initiation"/>
    <property type="evidence" value="ECO:0007669"/>
    <property type="project" value="InterPro"/>
</dbReference>
<evidence type="ECO:0000313" key="14">
    <source>
        <dbReference type="EMBL" id="GEU28523.1"/>
    </source>
</evidence>
<sequence length="1627" mass="177762">MTSPKAVVTQDPEGYQFVVLTGAAGVQATFRQRLDGEGEQWVEGQADRIEYDDKTELVKLISKGRIKRLEGTKITSQRRRQSWRRPRHHGDPAVAQAAADRAGPVDARGPAASAADGEMSMEPTCGSTLIVRGLQKTYGKRQVVHDVSLQVECGEVVGLLGPNGAGKTTSFYMIVGLVPSDAGTIDISGVDISSLPIHRRAALGLSYLPQEASVFRKLNVEENIRAVLEIQKVNGKPLSKAEIDERLNTLLADLQIEKLRENPALSLSGGERRRVEIARALATNPRFVLLDEPFAGVDPIAVIEIQRIVRFLKERQIGVLITDHNVRETLGICDRAYIINQGSVLASGRPDDIIADESHLALTPQLQQSIRLLQLSTLELHQELEQLLTDNPLLERLDDPLDHSLRLLSDGAISQQAPAGDAPPDSGAQEAPAAEADTYDGPAADTESTTAEADVDWSDAGRSKAPDDEDARPQLEAHHCTLREHLMEQMRVLVLAQRDRALVELIVDALDENGYLEEALEDIHARLPAELDIDLDELQTALSLLQSFDPAGVGARNAAECLALQIKRLPGIPMVTRRMAVAIVEKHLAWFAQRDFNKLKKALLCDDEDLREAQTVIRQCNPHPGAAFASDVSDYVVPDVIVKKSRTGWQVSLNNDVMPRLRVNAMYANLLKQRKGEGEGAMGAQLQEAKWLIKNMRQRFDTILRVAQAIVERQKNFFSHGAVAMRPLVLREIADTLGLHESTISRVTTQKYMLTPHGMFELKYFFGSHVATEAGGEASSTAIRALIVQLTGAEDPKNPLSDSKIADMLGEQGMVIARRTVAKYREALKIPPRHLSLGVCMNLTISGHHLEVTAAIREYVQSKLERVTRHFDQVIDIAVILTVDNLKEKTKRQKAEINLRLSGHEVQRKSPAARPRCDQASPGQLRTCCRRLITTARQHQLRALTGRPFLFLGFHENCLSGFGRRHPPARLGVQCTASGRDRYRRQQLLQRRQPLRDRPCAARRQYRQHGARRTISGRRGAQRQPLPSQQQTGRRRVRAGLARRLGTAQRHAGQDVERTSLFCPQVDAGRAGAELRARATGRHARPAPGHRSLVHHAGRRHADACRHPQGQAQQPLLLGRPGRHRRGRRHPQPALSAMGPRRVRQRHGAGGGRRFAAGRDGARRQGAALPRVCGRAAGDDGVHPRPAVARAGPAGGLHAGRRARSVQPGQGHRSQAGTGRRPAVRSDLCPPHGPAGGAGRRSKMAGAPGRRPGAAQSPRTLACGATIMSEHIFASINNGTGCITLDRPRALNSLSLDMVRAMTRALLAWRADPSVEAVVIRSSSDKAFCAGGDIRFFHDLGRATPQGGSALVEDFFTEEYALNHLVHHYPKPYVALMDGVVMGGGMGVAQAGPPSRVRIVTDRTKMAMPETNIGLFPDVGASWFLARTPGKLGLYLGVTGATIGAADALYAGLADHYVPAAELPGLVALLEETPGSALPVAIAALAAPWRAAAGDSELARHRAAIDRHFSAGPVPAIVASLQADDSDFARRTLAMMATRSPLMMCVAHALQQRGADMDFADCLRMERTAVRRTLENGQVIEGIRALVIDKDHAPRWQPAALGDVTDDMVRRFLEPAWPDYAHPLRDL</sequence>
<comment type="caution">
    <text evidence="14">The sequence shown here is derived from an EMBL/GenBank/DDBJ whole genome shotgun (WGS) entry which is preliminary data.</text>
</comment>
<comment type="similarity">
    <text evidence="1">Belongs to the sigma-54 factor family.</text>
</comment>
<keyword evidence="4" id="KW-0808">Transferase</keyword>
<feature type="region of interest" description="Disordered" evidence="12">
    <location>
        <begin position="991"/>
        <end position="1037"/>
    </location>
</feature>
<dbReference type="SUPFAM" id="SSF52096">
    <property type="entry name" value="ClpP/crotonase"/>
    <property type="match status" value="1"/>
</dbReference>
<dbReference type="Pfam" id="PF03968">
    <property type="entry name" value="LptD_N"/>
    <property type="match status" value="1"/>
</dbReference>
<evidence type="ECO:0000256" key="3">
    <source>
        <dbReference type="ARBA" id="ARBA00022478"/>
    </source>
</evidence>
<dbReference type="CDD" id="cd06558">
    <property type="entry name" value="crotonase-like"/>
    <property type="match status" value="1"/>
</dbReference>
<keyword evidence="8" id="KW-0805">Transcription regulation</keyword>
<accession>A0A699GFG8</accession>
<dbReference type="PANTHER" id="PTHR32248">
    <property type="entry name" value="RNA POLYMERASE SIGMA-54 FACTOR"/>
    <property type="match status" value="1"/>
</dbReference>
<dbReference type="EMBL" id="BKCJ010000008">
    <property type="protein sequence ID" value="GEU28523.1"/>
    <property type="molecule type" value="Genomic_DNA"/>
</dbReference>
<dbReference type="Pfam" id="PF04963">
    <property type="entry name" value="Sigma54_CBD"/>
    <property type="match status" value="1"/>
</dbReference>
<evidence type="ECO:0000259" key="13">
    <source>
        <dbReference type="PROSITE" id="PS50893"/>
    </source>
</evidence>
<dbReference type="NCBIfam" id="NF004595">
    <property type="entry name" value="PRK05932.1-2"/>
    <property type="match status" value="1"/>
</dbReference>
<dbReference type="InterPro" id="IPR027417">
    <property type="entry name" value="P-loop_NTPase"/>
</dbReference>
<dbReference type="InterPro" id="IPR007634">
    <property type="entry name" value="RNA_pol_sigma_54_DNA-bd"/>
</dbReference>
<feature type="compositionally biased region" description="Low complexity" evidence="12">
    <location>
        <begin position="1154"/>
        <end position="1168"/>
    </location>
</feature>
<evidence type="ECO:0000256" key="7">
    <source>
        <dbReference type="ARBA" id="ARBA00022840"/>
    </source>
</evidence>
<dbReference type="PROSITE" id="PS50044">
    <property type="entry name" value="SIGMA54_3"/>
    <property type="match status" value="1"/>
</dbReference>
<keyword evidence="5" id="KW-0548">Nucleotidyltransferase</keyword>
<evidence type="ECO:0000256" key="6">
    <source>
        <dbReference type="ARBA" id="ARBA00022741"/>
    </source>
</evidence>
<protein>
    <submittedName>
        <fullName evidence="14">3-hydroxyisobutyryl-CoA hydrolase 1</fullName>
    </submittedName>
</protein>
<feature type="compositionally biased region" description="Basic and acidic residues" evidence="12">
    <location>
        <begin position="459"/>
        <end position="473"/>
    </location>
</feature>
<dbReference type="GO" id="GO:0016887">
    <property type="term" value="F:ATP hydrolysis activity"/>
    <property type="evidence" value="ECO:0007669"/>
    <property type="project" value="InterPro"/>
</dbReference>
<dbReference type="Gene3D" id="3.90.226.10">
    <property type="entry name" value="2-enoyl-CoA Hydratase, Chain A, domain 1"/>
    <property type="match status" value="1"/>
</dbReference>
<dbReference type="SUPFAM" id="SSF52540">
    <property type="entry name" value="P-loop containing nucleoside triphosphate hydrolases"/>
    <property type="match status" value="1"/>
</dbReference>
<dbReference type="SMART" id="SM00382">
    <property type="entry name" value="AAA"/>
    <property type="match status" value="1"/>
</dbReference>
<feature type="compositionally biased region" description="Low complexity" evidence="12">
    <location>
        <begin position="415"/>
        <end position="429"/>
    </location>
</feature>
<dbReference type="Gene3D" id="3.30.160.100">
    <property type="entry name" value="Ribosome hibernation promotion factor-like"/>
    <property type="match status" value="1"/>
</dbReference>
<dbReference type="InterPro" id="IPR005653">
    <property type="entry name" value="OstA-like_N"/>
</dbReference>
<dbReference type="GO" id="GO:0043190">
    <property type="term" value="C:ATP-binding cassette (ABC) transporter complex"/>
    <property type="evidence" value="ECO:0007669"/>
    <property type="project" value="InterPro"/>
</dbReference>
<dbReference type="InterPro" id="IPR000394">
    <property type="entry name" value="RNA_pol_sigma_54"/>
</dbReference>
<keyword evidence="11" id="KW-0804">Transcription</keyword>
<keyword evidence="7" id="KW-0067">ATP-binding</keyword>
<keyword evidence="2" id="KW-0813">Transport</keyword>
<dbReference type="GO" id="GO:0055085">
    <property type="term" value="P:transmembrane transport"/>
    <property type="evidence" value="ECO:0007669"/>
    <property type="project" value="InterPro"/>
</dbReference>
<dbReference type="GO" id="GO:0016779">
    <property type="term" value="F:nucleotidyltransferase activity"/>
    <property type="evidence" value="ECO:0007669"/>
    <property type="project" value="UniProtKB-KW"/>
</dbReference>
<feature type="compositionally biased region" description="Low complexity" evidence="12">
    <location>
        <begin position="1245"/>
        <end position="1258"/>
    </location>
</feature>
<feature type="region of interest" description="Disordered" evidence="12">
    <location>
        <begin position="415"/>
        <end position="473"/>
    </location>
</feature>
<feature type="domain" description="ABC transporter" evidence="13">
    <location>
        <begin position="129"/>
        <end position="366"/>
    </location>
</feature>
<feature type="compositionally biased region" description="Low complexity" evidence="12">
    <location>
        <begin position="92"/>
        <end position="109"/>
    </location>
</feature>
<dbReference type="InterPro" id="IPR007046">
    <property type="entry name" value="RNA_pol_sigma_54_core-bd"/>
</dbReference>
<feature type="compositionally biased region" description="Basic residues" evidence="12">
    <location>
        <begin position="76"/>
        <end position="88"/>
    </location>
</feature>
<dbReference type="SUPFAM" id="SSF69754">
    <property type="entry name" value="Ribosome binding protein Y (YfiA homologue)"/>
    <property type="match status" value="1"/>
</dbReference>
<dbReference type="NCBIfam" id="TIGR02395">
    <property type="entry name" value="rpoN_sigma"/>
    <property type="match status" value="1"/>
</dbReference>
<feature type="compositionally biased region" description="Low complexity" evidence="12">
    <location>
        <begin position="443"/>
        <end position="452"/>
    </location>
</feature>
<evidence type="ECO:0000256" key="2">
    <source>
        <dbReference type="ARBA" id="ARBA00022448"/>
    </source>
</evidence>
<dbReference type="Pfam" id="PF16113">
    <property type="entry name" value="ECH_2"/>
    <property type="match status" value="1"/>
</dbReference>
<dbReference type="Gene3D" id="2.60.450.10">
    <property type="entry name" value="Lipopolysaccharide (LPS) transport protein A like domain"/>
    <property type="match status" value="1"/>
</dbReference>
<dbReference type="NCBIfam" id="NF004598">
    <property type="entry name" value="PRK05932.1-5"/>
    <property type="match status" value="1"/>
</dbReference>
<dbReference type="NCBIfam" id="NF009118">
    <property type="entry name" value="PRK12469.1"/>
    <property type="match status" value="1"/>
</dbReference>
<dbReference type="Gene3D" id="1.10.10.1330">
    <property type="entry name" value="RNA polymerase sigma-54 factor, core-binding domain"/>
    <property type="match status" value="1"/>
</dbReference>
<dbReference type="CDD" id="cd00552">
    <property type="entry name" value="RaiA"/>
    <property type="match status" value="1"/>
</dbReference>
<evidence type="ECO:0000256" key="8">
    <source>
        <dbReference type="ARBA" id="ARBA00023015"/>
    </source>
</evidence>
<dbReference type="Gene3D" id="1.10.10.60">
    <property type="entry name" value="Homeodomain-like"/>
    <property type="match status" value="1"/>
</dbReference>
<dbReference type="Pfam" id="PF04552">
    <property type="entry name" value="Sigma54_DBD"/>
    <property type="match status" value="1"/>
</dbReference>
<dbReference type="FunFam" id="3.40.50.300:FF:000151">
    <property type="entry name" value="Lipopolysaccharide ABC transporter ATP-binding protein"/>
    <property type="match status" value="1"/>
</dbReference>
<evidence type="ECO:0000256" key="1">
    <source>
        <dbReference type="ARBA" id="ARBA00008798"/>
    </source>
</evidence>
<dbReference type="GO" id="GO:0016987">
    <property type="term" value="F:sigma factor activity"/>
    <property type="evidence" value="ECO:0007669"/>
    <property type="project" value="UniProtKB-KW"/>
</dbReference>
<dbReference type="CDD" id="cd03218">
    <property type="entry name" value="ABC_YhbG"/>
    <property type="match status" value="1"/>
</dbReference>
<evidence type="ECO:0000256" key="12">
    <source>
        <dbReference type="SAM" id="MobiDB-lite"/>
    </source>
</evidence>
<dbReference type="InterPro" id="IPR038709">
    <property type="entry name" value="RpoN_core-bd_sf"/>
</dbReference>
<dbReference type="InterPro" id="IPR003593">
    <property type="entry name" value="AAA+_ATPase"/>
</dbReference>
<dbReference type="PANTHER" id="PTHR32248:SF4">
    <property type="entry name" value="RNA POLYMERASE SIGMA-54 FACTOR"/>
    <property type="match status" value="1"/>
</dbReference>
<evidence type="ECO:0000256" key="10">
    <source>
        <dbReference type="ARBA" id="ARBA00023125"/>
    </source>
</evidence>
<feature type="compositionally biased region" description="Basic residues" evidence="12">
    <location>
        <begin position="1004"/>
        <end position="1016"/>
    </location>
</feature>
<gene>
    <name evidence="14" type="ORF">Tci_000501</name>
</gene>
<reference evidence="14" key="1">
    <citation type="journal article" date="2019" name="Sci. Rep.">
        <title>Draft genome of Tanacetum cinerariifolium, the natural source of mosquito coil.</title>
        <authorList>
            <person name="Yamashiro T."/>
            <person name="Shiraishi A."/>
            <person name="Satake H."/>
            <person name="Nakayama K."/>
        </authorList>
    </citation>
    <scope>NUCLEOTIDE SEQUENCE</scope>
</reference>
<dbReference type="InterPro" id="IPR045004">
    <property type="entry name" value="ECH_dom"/>
</dbReference>
<keyword evidence="10" id="KW-0238">DNA-binding</keyword>
<dbReference type="InterPro" id="IPR029045">
    <property type="entry name" value="ClpP/crotonase-like_dom_sf"/>
</dbReference>
<proteinExistence type="inferred from homology"/>
<dbReference type="PRINTS" id="PR00045">
    <property type="entry name" value="SIGMA54FCT"/>
</dbReference>
<feature type="region of interest" description="Disordered" evidence="12">
    <location>
        <begin position="1079"/>
        <end position="1258"/>
    </location>
</feature>
<organism evidence="14">
    <name type="scientific">Tanacetum cinerariifolium</name>
    <name type="common">Dalmatian daisy</name>
    <name type="synonym">Chrysanthemum cinerariifolium</name>
    <dbReference type="NCBI Taxonomy" id="118510"/>
    <lineage>
        <taxon>Eukaryota</taxon>
        <taxon>Viridiplantae</taxon>
        <taxon>Streptophyta</taxon>
        <taxon>Embryophyta</taxon>
        <taxon>Tracheophyta</taxon>
        <taxon>Spermatophyta</taxon>
        <taxon>Magnoliopsida</taxon>
        <taxon>eudicotyledons</taxon>
        <taxon>Gunneridae</taxon>
        <taxon>Pentapetalae</taxon>
        <taxon>asterids</taxon>
        <taxon>campanulids</taxon>
        <taxon>Asterales</taxon>
        <taxon>Asteraceae</taxon>
        <taxon>Asteroideae</taxon>
        <taxon>Anthemideae</taxon>
        <taxon>Anthemidinae</taxon>
        <taxon>Tanacetum</taxon>
    </lineage>
</organism>
<dbReference type="PROSITE" id="PS00718">
    <property type="entry name" value="SIGMA54_2"/>
    <property type="match status" value="1"/>
</dbReference>
<dbReference type="GO" id="GO:0003677">
    <property type="term" value="F:DNA binding"/>
    <property type="evidence" value="ECO:0007669"/>
    <property type="project" value="UniProtKB-KW"/>
</dbReference>
<dbReference type="InterPro" id="IPR017871">
    <property type="entry name" value="ABC_transporter-like_CS"/>
</dbReference>
<dbReference type="PROSITE" id="PS50893">
    <property type="entry name" value="ABC_TRANSPORTER_2"/>
    <property type="match status" value="1"/>
</dbReference>
<dbReference type="InterPro" id="IPR036567">
    <property type="entry name" value="RHF-like"/>
</dbReference>
<dbReference type="NCBIfam" id="TIGR04406">
    <property type="entry name" value="LPS_export_lptB"/>
    <property type="match status" value="1"/>
</dbReference>
<dbReference type="InterPro" id="IPR003489">
    <property type="entry name" value="RHF/RaiA"/>
</dbReference>
<evidence type="ECO:0000256" key="4">
    <source>
        <dbReference type="ARBA" id="ARBA00022679"/>
    </source>
</evidence>
<keyword evidence="3" id="KW-0240">DNA-directed RNA polymerase</keyword>
<dbReference type="PROSITE" id="PS00717">
    <property type="entry name" value="SIGMA54_1"/>
    <property type="match status" value="1"/>
</dbReference>
<evidence type="ECO:0000256" key="9">
    <source>
        <dbReference type="ARBA" id="ARBA00023082"/>
    </source>
</evidence>
<keyword evidence="6" id="KW-0547">Nucleotide-binding</keyword>
<dbReference type="InterPro" id="IPR030921">
    <property type="entry name" value="LPS_export_LptB"/>
</dbReference>
<dbReference type="GO" id="GO:0000428">
    <property type="term" value="C:DNA-directed RNA polymerase complex"/>
    <property type="evidence" value="ECO:0007669"/>
    <property type="project" value="UniProtKB-KW"/>
</dbReference>
<keyword evidence="9" id="KW-0731">Sigma factor</keyword>
<feature type="compositionally biased region" description="Basic residues" evidence="12">
    <location>
        <begin position="1121"/>
        <end position="1131"/>
    </location>
</feature>
<name>A0A699GFG8_TANCI</name>
<dbReference type="Gene3D" id="3.40.50.300">
    <property type="entry name" value="P-loop containing nucleotide triphosphate hydrolases"/>
    <property type="match status" value="1"/>
</dbReference>
<dbReference type="Pfam" id="PF00309">
    <property type="entry name" value="Sigma54_AID"/>
    <property type="match status" value="1"/>
</dbReference>
<dbReference type="PROSITE" id="PS00211">
    <property type="entry name" value="ABC_TRANSPORTER_1"/>
    <property type="match status" value="1"/>
</dbReference>
<evidence type="ECO:0000256" key="5">
    <source>
        <dbReference type="ARBA" id="ARBA00022695"/>
    </source>
</evidence>
<keyword evidence="14" id="KW-0378">Hydrolase</keyword>
<dbReference type="Pfam" id="PF00005">
    <property type="entry name" value="ABC_tran"/>
    <property type="match status" value="1"/>
</dbReference>
<feature type="region of interest" description="Disordered" evidence="12">
    <location>
        <begin position="71"/>
        <end position="119"/>
    </location>
</feature>